<dbReference type="Proteomes" id="UP000253437">
    <property type="component" value="Unassembled WGS sequence"/>
</dbReference>
<dbReference type="InterPro" id="IPR007655">
    <property type="entry name" value="Slam_C"/>
</dbReference>
<evidence type="ECO:0000256" key="7">
    <source>
        <dbReference type="ARBA" id="ARBA00023609"/>
    </source>
</evidence>
<keyword evidence="3" id="KW-0812">Transmembrane</keyword>
<dbReference type="SUPFAM" id="SSF48452">
    <property type="entry name" value="TPR-like"/>
    <property type="match status" value="1"/>
</dbReference>
<dbReference type="AlphaFoldDB" id="A0A8B3DDH9"/>
<keyword evidence="6" id="KW-0998">Cell outer membrane</keyword>
<evidence type="ECO:0000256" key="9">
    <source>
        <dbReference type="SAM" id="SignalP"/>
    </source>
</evidence>
<evidence type="ECO:0000256" key="3">
    <source>
        <dbReference type="ARBA" id="ARBA00022692"/>
    </source>
</evidence>
<evidence type="ECO:0000256" key="8">
    <source>
        <dbReference type="SAM" id="Coils"/>
    </source>
</evidence>
<reference evidence="12 13" key="1">
    <citation type="submission" date="2018-08" db="EMBL/GenBank/DDBJ databases">
        <title>Vibrio harveyi strains pathogenic to white snook Centropomus viridis Lockington (1877) and potential probiotic bacteria.</title>
        <authorList>
            <person name="Soto-Rodriguez S."/>
            <person name="Gomez-Gil B."/>
            <person name="Lozano-Olvera R."/>
        </authorList>
    </citation>
    <scope>NUCLEOTIDE SEQUENCE [LARGE SCALE GENOMIC DNA]</scope>
    <source>
        <strain evidence="12 13">CAIM 1508</strain>
    </source>
</reference>
<dbReference type="InterPro" id="IPR011990">
    <property type="entry name" value="TPR-like_helical_dom_sf"/>
</dbReference>
<keyword evidence="2" id="KW-1134">Transmembrane beta strand</keyword>
<organism evidence="12 13">
    <name type="scientific">Vibrio harveyi</name>
    <name type="common">Beneckea harveyi</name>
    <dbReference type="NCBI Taxonomy" id="669"/>
    <lineage>
        <taxon>Bacteria</taxon>
        <taxon>Pseudomonadati</taxon>
        <taxon>Pseudomonadota</taxon>
        <taxon>Gammaproteobacteria</taxon>
        <taxon>Vibrionales</taxon>
        <taxon>Vibrionaceae</taxon>
        <taxon>Vibrio</taxon>
    </lineage>
</organism>
<evidence type="ECO:0000256" key="1">
    <source>
        <dbReference type="ARBA" id="ARBA00004571"/>
    </source>
</evidence>
<evidence type="ECO:0000259" key="11">
    <source>
        <dbReference type="Pfam" id="PF24575"/>
    </source>
</evidence>
<accession>A0A8B3DDH9</accession>
<keyword evidence="5" id="KW-0472">Membrane</keyword>
<evidence type="ECO:0000313" key="12">
    <source>
        <dbReference type="EMBL" id="RIW06177.1"/>
    </source>
</evidence>
<dbReference type="InterPro" id="IPR057556">
    <property type="entry name" value="TPR_Slam"/>
</dbReference>
<evidence type="ECO:0000259" key="10">
    <source>
        <dbReference type="Pfam" id="PF04575"/>
    </source>
</evidence>
<evidence type="ECO:0000313" key="13">
    <source>
        <dbReference type="Proteomes" id="UP000253437"/>
    </source>
</evidence>
<dbReference type="Pfam" id="PF24575">
    <property type="entry name" value="TPR_Slam"/>
    <property type="match status" value="1"/>
</dbReference>
<name>A0A8B3DDH9_VIBHA</name>
<evidence type="ECO:0000256" key="6">
    <source>
        <dbReference type="ARBA" id="ARBA00023237"/>
    </source>
</evidence>
<dbReference type="RefSeq" id="WP_114092800.1">
    <property type="nucleotide sequence ID" value="NZ_QOUW02000122.1"/>
</dbReference>
<proteinExistence type="inferred from homology"/>
<gene>
    <name evidence="12" type="ORF">DS957_022020</name>
</gene>
<feature type="coiled-coil region" evidence="8">
    <location>
        <begin position="33"/>
        <end position="67"/>
    </location>
</feature>
<dbReference type="GO" id="GO:0009279">
    <property type="term" value="C:cell outer membrane"/>
    <property type="evidence" value="ECO:0007669"/>
    <property type="project" value="UniProtKB-SubCell"/>
</dbReference>
<dbReference type="EMBL" id="QOUW02000122">
    <property type="protein sequence ID" value="RIW06177.1"/>
    <property type="molecule type" value="Genomic_DNA"/>
</dbReference>
<feature type="signal peptide" evidence="9">
    <location>
        <begin position="1"/>
        <end position="25"/>
    </location>
</feature>
<keyword evidence="4 9" id="KW-0732">Signal</keyword>
<feature type="domain" description="Surface lipoprotein assembly modifier C-terminal" evidence="10">
    <location>
        <begin position="200"/>
        <end position="492"/>
    </location>
</feature>
<evidence type="ECO:0000256" key="4">
    <source>
        <dbReference type="ARBA" id="ARBA00022729"/>
    </source>
</evidence>
<sequence length="492" mass="56868">MAVRTSYTIALTSLLVPLFSFPVVANDQDTNLRIQQRDALSAQEKEKRLLQEEKELELQRSRQAQEQSSSDQSNDNLGQALYLAVKGKQWSQVEVLLNQYQSSPYADPLLIHYAQGGLSRYLGRLSDAEAEYRSLLSLYPNFLPAQLELARVLFERKKNQDAHTLFSQIKSTLPTDNPRADGVRRTLNAFISALEHRDAWQGAISFGPTFNDNLNSSSETYTCLVRHETGKCLFDRVTPEKQRAAGLTFNASANKRISFKGHHGMSLQALTYGSRYNNHSEYNEQTANVSFGYSFQDQRHSILVAPLIEYSTYADKSLYWSTGLKLNGFHSLDSKSALRWELKGEYQDYRPTKLDYQSDWQWNASINYWHQLPQQWLAFGGIDWTHKQNDQDVHAYQLYGGRIGVVKSVEGWLDANLFASLRERQYEGYNALLDAKRRDTEQNYTVTFSSPKLFFWTLTPILEWTHKRVNSNVDWLYTYQQNEVSVKFEKRF</sequence>
<evidence type="ECO:0000256" key="5">
    <source>
        <dbReference type="ARBA" id="ARBA00023136"/>
    </source>
</evidence>
<comment type="similarity">
    <text evidence="7">Belongs to the Slam family.</text>
</comment>
<comment type="caution">
    <text evidence="12">The sequence shown here is derived from an EMBL/GenBank/DDBJ whole genome shotgun (WGS) entry which is preliminary data.</text>
</comment>
<comment type="subcellular location">
    <subcellularLocation>
        <location evidence="1">Cell outer membrane</location>
        <topology evidence="1">Multi-pass membrane protein</topology>
    </subcellularLocation>
</comment>
<protein>
    <submittedName>
        <fullName evidence="12">DUF560 domain-containing protein</fullName>
    </submittedName>
</protein>
<dbReference type="Pfam" id="PF04575">
    <property type="entry name" value="SlipAM"/>
    <property type="match status" value="1"/>
</dbReference>
<evidence type="ECO:0000256" key="2">
    <source>
        <dbReference type="ARBA" id="ARBA00022452"/>
    </source>
</evidence>
<feature type="chain" id="PRO_5032638478" evidence="9">
    <location>
        <begin position="26"/>
        <end position="492"/>
    </location>
</feature>
<dbReference type="Gene3D" id="1.25.40.10">
    <property type="entry name" value="Tetratricopeptide repeat domain"/>
    <property type="match status" value="1"/>
</dbReference>
<keyword evidence="8" id="KW-0175">Coiled coil</keyword>
<feature type="domain" description="Surface lipoprotein assembly modifier N-terminal TPR repeats region" evidence="11">
    <location>
        <begin position="72"/>
        <end position="166"/>
    </location>
</feature>